<evidence type="ECO:0000313" key="7">
    <source>
        <dbReference type="EMBL" id="RDW58996.1"/>
    </source>
</evidence>
<dbReference type="GO" id="GO:0003677">
    <property type="term" value="F:DNA binding"/>
    <property type="evidence" value="ECO:0007669"/>
    <property type="project" value="InterPro"/>
</dbReference>
<keyword evidence="8" id="KW-1185">Reference proteome</keyword>
<dbReference type="CDD" id="cd12148">
    <property type="entry name" value="fungal_TF_MHR"/>
    <property type="match status" value="1"/>
</dbReference>
<dbReference type="Proteomes" id="UP000256690">
    <property type="component" value="Unassembled WGS sequence"/>
</dbReference>
<comment type="caution">
    <text evidence="7">The sequence shown here is derived from an EMBL/GenBank/DDBJ whole genome shotgun (WGS) entry which is preliminary data.</text>
</comment>
<dbReference type="STRING" id="1810919.A0A3D8QAZ1"/>
<dbReference type="InterPro" id="IPR050815">
    <property type="entry name" value="TF_fung"/>
</dbReference>
<dbReference type="SMART" id="SM00906">
    <property type="entry name" value="Fungal_trans"/>
    <property type="match status" value="1"/>
</dbReference>
<evidence type="ECO:0000256" key="5">
    <source>
        <dbReference type="ARBA" id="ARBA00023242"/>
    </source>
</evidence>
<sequence>MILVSLYELGHGIYPAAFLTIGACARYAVALGLDRDIFLWDHTESGWAAMEEKHRAWWAVVILERHMNIDSPRRHLCIPDPCEKHFLPISDEDWNSGVRPALSQTGCPSPYTVSAPANNKLGKFARLAQASHLLARVMRHIGDTQADPHFLDTEKSLLDHALRSLLSLTVAEEQRALLLLHSFPLAFPSANKESAQYCYREVTELTSKVTLPIARRLKGLLPSDAHAPSPLLLDWMYRSVIAYNNIRETNTAVLVDGYVETVREAMEGLGRQWGVGGILISLPSGSSAF</sequence>
<organism evidence="7 8">
    <name type="scientific">Aspergillus mulundensis</name>
    <dbReference type="NCBI Taxonomy" id="1810919"/>
    <lineage>
        <taxon>Eukaryota</taxon>
        <taxon>Fungi</taxon>
        <taxon>Dikarya</taxon>
        <taxon>Ascomycota</taxon>
        <taxon>Pezizomycotina</taxon>
        <taxon>Eurotiomycetes</taxon>
        <taxon>Eurotiomycetidae</taxon>
        <taxon>Eurotiales</taxon>
        <taxon>Aspergillaceae</taxon>
        <taxon>Aspergillus</taxon>
        <taxon>Aspergillus subgen. Nidulantes</taxon>
    </lineage>
</organism>
<dbReference type="InterPro" id="IPR007219">
    <property type="entry name" value="XnlR_reg_dom"/>
</dbReference>
<keyword evidence="2" id="KW-0479">Metal-binding</keyword>
<keyword evidence="4" id="KW-0804">Transcription</keyword>
<dbReference type="OrthoDB" id="270167at2759"/>
<protein>
    <recommendedName>
        <fullName evidence="6">Xylanolytic transcriptional activator regulatory domain-containing protein</fullName>
    </recommendedName>
</protein>
<gene>
    <name evidence="7" type="ORF">DSM5745_11202</name>
</gene>
<feature type="domain" description="Xylanolytic transcriptional activator regulatory" evidence="6">
    <location>
        <begin position="17"/>
        <end position="94"/>
    </location>
</feature>
<dbReference type="RefSeq" id="XP_026598293.1">
    <property type="nucleotide sequence ID" value="XM_026753218.1"/>
</dbReference>
<reference evidence="7 8" key="1">
    <citation type="journal article" date="2018" name="IMA Fungus">
        <title>IMA Genome-F 9: Draft genome sequence of Annulohypoxylon stygium, Aspergillus mulundensis, Berkeleyomyces basicola (syn. Thielaviopsis basicola), Ceratocystis smalleyi, two Cercospora beticola strains, Coleophoma cylindrospora, Fusarium fracticaudum, Phialophora cf. hyalina, and Morchella septimelata.</title>
        <authorList>
            <person name="Wingfield B.D."/>
            <person name="Bills G.F."/>
            <person name="Dong Y."/>
            <person name="Huang W."/>
            <person name="Nel W.J."/>
            <person name="Swalarsk-Parry B.S."/>
            <person name="Vaghefi N."/>
            <person name="Wilken P.M."/>
            <person name="An Z."/>
            <person name="de Beer Z.W."/>
            <person name="De Vos L."/>
            <person name="Chen L."/>
            <person name="Duong T.A."/>
            <person name="Gao Y."/>
            <person name="Hammerbacher A."/>
            <person name="Kikkert J.R."/>
            <person name="Li Y."/>
            <person name="Li H."/>
            <person name="Li K."/>
            <person name="Li Q."/>
            <person name="Liu X."/>
            <person name="Ma X."/>
            <person name="Naidoo K."/>
            <person name="Pethybridge S.J."/>
            <person name="Sun J."/>
            <person name="Steenkamp E.T."/>
            <person name="van der Nest M.A."/>
            <person name="van Wyk S."/>
            <person name="Wingfield M.J."/>
            <person name="Xiong C."/>
            <person name="Yue Q."/>
            <person name="Zhang X."/>
        </authorList>
    </citation>
    <scope>NUCLEOTIDE SEQUENCE [LARGE SCALE GENOMIC DNA]</scope>
    <source>
        <strain evidence="7 8">DSM 5745</strain>
    </source>
</reference>
<dbReference type="GeneID" id="38121572"/>
<accession>A0A3D8QAZ1</accession>
<dbReference type="GO" id="GO:0000981">
    <property type="term" value="F:DNA-binding transcription factor activity, RNA polymerase II-specific"/>
    <property type="evidence" value="ECO:0007669"/>
    <property type="project" value="InterPro"/>
</dbReference>
<evidence type="ECO:0000259" key="6">
    <source>
        <dbReference type="SMART" id="SM00906"/>
    </source>
</evidence>
<keyword evidence="3" id="KW-0805">Transcription regulation</keyword>
<dbReference type="PANTHER" id="PTHR47338">
    <property type="entry name" value="ZN(II)2CYS6 TRANSCRIPTION FACTOR (EUROFUNG)-RELATED"/>
    <property type="match status" value="1"/>
</dbReference>
<dbReference type="GO" id="GO:0008270">
    <property type="term" value="F:zinc ion binding"/>
    <property type="evidence" value="ECO:0007669"/>
    <property type="project" value="InterPro"/>
</dbReference>
<dbReference type="AlphaFoldDB" id="A0A3D8QAZ1"/>
<evidence type="ECO:0000256" key="1">
    <source>
        <dbReference type="ARBA" id="ARBA00004123"/>
    </source>
</evidence>
<proteinExistence type="predicted"/>
<keyword evidence="5" id="KW-0539">Nucleus</keyword>
<name>A0A3D8QAZ1_9EURO</name>
<evidence type="ECO:0000256" key="4">
    <source>
        <dbReference type="ARBA" id="ARBA00023163"/>
    </source>
</evidence>
<dbReference type="EMBL" id="PVWQ01000022">
    <property type="protein sequence ID" value="RDW58996.1"/>
    <property type="molecule type" value="Genomic_DNA"/>
</dbReference>
<evidence type="ECO:0000256" key="2">
    <source>
        <dbReference type="ARBA" id="ARBA00022723"/>
    </source>
</evidence>
<dbReference type="GO" id="GO:0005634">
    <property type="term" value="C:nucleus"/>
    <property type="evidence" value="ECO:0007669"/>
    <property type="project" value="UniProtKB-SubCell"/>
</dbReference>
<evidence type="ECO:0000256" key="3">
    <source>
        <dbReference type="ARBA" id="ARBA00023015"/>
    </source>
</evidence>
<comment type="subcellular location">
    <subcellularLocation>
        <location evidence="1">Nucleus</location>
    </subcellularLocation>
</comment>
<dbReference type="PANTHER" id="PTHR47338:SF20">
    <property type="entry name" value="ZN(II)2CYS6 TRANSCRIPTION FACTOR (EUROFUNG)"/>
    <property type="match status" value="1"/>
</dbReference>
<dbReference type="GO" id="GO:0006351">
    <property type="term" value="P:DNA-templated transcription"/>
    <property type="evidence" value="ECO:0007669"/>
    <property type="project" value="InterPro"/>
</dbReference>
<evidence type="ECO:0000313" key="8">
    <source>
        <dbReference type="Proteomes" id="UP000256690"/>
    </source>
</evidence>